<accession>A0AAX6H901</accession>
<dbReference type="EMBL" id="JANAVB010011396">
    <property type="protein sequence ID" value="KAJ6837509.1"/>
    <property type="molecule type" value="Genomic_DNA"/>
</dbReference>
<dbReference type="Proteomes" id="UP001140949">
    <property type="component" value="Unassembled WGS sequence"/>
</dbReference>
<evidence type="ECO:0000313" key="3">
    <source>
        <dbReference type="Proteomes" id="UP001140949"/>
    </source>
</evidence>
<feature type="compositionally biased region" description="Low complexity" evidence="1">
    <location>
        <begin position="37"/>
        <end position="47"/>
    </location>
</feature>
<dbReference type="AlphaFoldDB" id="A0AAX6H901"/>
<feature type="region of interest" description="Disordered" evidence="1">
    <location>
        <begin position="1"/>
        <end position="64"/>
    </location>
</feature>
<organism evidence="2 3">
    <name type="scientific">Iris pallida</name>
    <name type="common">Sweet iris</name>
    <dbReference type="NCBI Taxonomy" id="29817"/>
    <lineage>
        <taxon>Eukaryota</taxon>
        <taxon>Viridiplantae</taxon>
        <taxon>Streptophyta</taxon>
        <taxon>Embryophyta</taxon>
        <taxon>Tracheophyta</taxon>
        <taxon>Spermatophyta</taxon>
        <taxon>Magnoliopsida</taxon>
        <taxon>Liliopsida</taxon>
        <taxon>Asparagales</taxon>
        <taxon>Iridaceae</taxon>
        <taxon>Iridoideae</taxon>
        <taxon>Irideae</taxon>
        <taxon>Iris</taxon>
    </lineage>
</organism>
<gene>
    <name evidence="2" type="ORF">M6B38_120100</name>
</gene>
<feature type="region of interest" description="Disordered" evidence="1">
    <location>
        <begin position="90"/>
        <end position="150"/>
    </location>
</feature>
<reference evidence="2" key="1">
    <citation type="journal article" date="2023" name="GigaByte">
        <title>Genome assembly of the bearded iris, Iris pallida Lam.</title>
        <authorList>
            <person name="Bruccoleri R.E."/>
            <person name="Oakeley E.J."/>
            <person name="Faust A.M.E."/>
            <person name="Altorfer M."/>
            <person name="Dessus-Babus S."/>
            <person name="Burckhardt D."/>
            <person name="Oertli M."/>
            <person name="Naumann U."/>
            <person name="Petersen F."/>
            <person name="Wong J."/>
        </authorList>
    </citation>
    <scope>NUCLEOTIDE SEQUENCE</scope>
    <source>
        <strain evidence="2">GSM-AAB239-AS_SAM_17_03QT</strain>
    </source>
</reference>
<feature type="compositionally biased region" description="Gly residues" evidence="1">
    <location>
        <begin position="140"/>
        <end position="150"/>
    </location>
</feature>
<feature type="compositionally biased region" description="Basic and acidic residues" evidence="1">
    <location>
        <begin position="1"/>
        <end position="10"/>
    </location>
</feature>
<keyword evidence="3" id="KW-1185">Reference proteome</keyword>
<evidence type="ECO:0000313" key="2">
    <source>
        <dbReference type="EMBL" id="KAJ6837509.1"/>
    </source>
</evidence>
<name>A0AAX6H901_IRIPA</name>
<feature type="compositionally biased region" description="Gly residues" evidence="1">
    <location>
        <begin position="54"/>
        <end position="63"/>
    </location>
</feature>
<reference evidence="2" key="2">
    <citation type="submission" date="2023-04" db="EMBL/GenBank/DDBJ databases">
        <authorList>
            <person name="Bruccoleri R.E."/>
            <person name="Oakeley E.J."/>
            <person name="Faust A.-M."/>
            <person name="Dessus-Babus S."/>
            <person name="Altorfer M."/>
            <person name="Burckhardt D."/>
            <person name="Oertli M."/>
            <person name="Naumann U."/>
            <person name="Petersen F."/>
            <person name="Wong J."/>
        </authorList>
    </citation>
    <scope>NUCLEOTIDE SEQUENCE</scope>
    <source>
        <strain evidence="2">GSM-AAB239-AS_SAM_17_03QT</strain>
        <tissue evidence="2">Leaf</tissue>
    </source>
</reference>
<proteinExistence type="predicted"/>
<sequence>MLRERGEFGKSRVSLRRLGAGSGRRRTAGTVADDDPSAAVASCGARASPKRRGGGGGKDGGSGKLRRWAAVEDADCHGNWWQRRRITAGGVPGGRGFRHQEAAGSAVFPEARISADARRGVGGSRQTRRGVGGPLPWSGRGAGEVGEGRT</sequence>
<evidence type="ECO:0000256" key="1">
    <source>
        <dbReference type="SAM" id="MobiDB-lite"/>
    </source>
</evidence>
<comment type="caution">
    <text evidence="2">The sequence shown here is derived from an EMBL/GenBank/DDBJ whole genome shotgun (WGS) entry which is preliminary data.</text>
</comment>
<protein>
    <submittedName>
        <fullName evidence="2">Leucine-rich repeat extensin-like protein 3</fullName>
    </submittedName>
</protein>